<name>A0A7U7EMC3_9GAMM</name>
<evidence type="ECO:0000256" key="1">
    <source>
        <dbReference type="SAM" id="Phobius"/>
    </source>
</evidence>
<keyword evidence="3" id="KW-1185">Reference proteome</keyword>
<keyword evidence="1" id="KW-1133">Transmembrane helix</keyword>
<accession>A0A7U7EMC3</accession>
<dbReference type="RefSeq" id="WP_187670435.1">
    <property type="nucleotide sequence ID" value="NZ_CAJFCI010000030.1"/>
</dbReference>
<protein>
    <submittedName>
        <fullName evidence="2">Uncharacterized protein</fullName>
    </submittedName>
</protein>
<dbReference type="Proteomes" id="UP000583387">
    <property type="component" value="Unassembled WGS sequence"/>
</dbReference>
<keyword evidence="1" id="KW-0472">Membrane</keyword>
<sequence length="151" mass="16121">MSTDPDLTLAASLLRRGHNLERTSDGISLLALAYGLAPLAGAPASPTAAFLCGLLLVCGLAQKYWAVRVTLDAELFAMLAKDTEQLAQRTRALDASLGRLGLKPVSADERGWPDRISGALRLLRYQAIFLAAQTILAIAGLLTMPWIHLIG</sequence>
<proteinExistence type="predicted"/>
<evidence type="ECO:0000313" key="2">
    <source>
        <dbReference type="EMBL" id="CAD5107077.1"/>
    </source>
</evidence>
<dbReference type="EMBL" id="CAJFCI010000030">
    <property type="protein sequence ID" value="CAD5107077.1"/>
    <property type="molecule type" value="Genomic_DNA"/>
</dbReference>
<reference evidence="2 3" key="1">
    <citation type="submission" date="2020-08" db="EMBL/GenBank/DDBJ databases">
        <authorList>
            <person name="Criscuolo A."/>
        </authorList>
    </citation>
    <scope>NUCLEOTIDE SEQUENCE [LARGE SCALE GENOMIC DNA]</scope>
    <source>
        <strain evidence="2">CIP111764</strain>
    </source>
</reference>
<keyword evidence="1" id="KW-0812">Transmembrane</keyword>
<evidence type="ECO:0000313" key="3">
    <source>
        <dbReference type="Proteomes" id="UP000583387"/>
    </source>
</evidence>
<gene>
    <name evidence="2" type="ORF">PSEWESI4_01348</name>
</gene>
<feature type="transmembrane region" description="Helical" evidence="1">
    <location>
        <begin position="127"/>
        <end position="147"/>
    </location>
</feature>
<organism evidence="2 3">
    <name type="scientific">Zestomonas carbonaria</name>
    <dbReference type="NCBI Taxonomy" id="2762745"/>
    <lineage>
        <taxon>Bacteria</taxon>
        <taxon>Pseudomonadati</taxon>
        <taxon>Pseudomonadota</taxon>
        <taxon>Gammaproteobacteria</taxon>
        <taxon>Pseudomonadales</taxon>
        <taxon>Pseudomonadaceae</taxon>
        <taxon>Zestomonas</taxon>
    </lineage>
</organism>
<dbReference type="AlphaFoldDB" id="A0A7U7EMC3"/>
<feature type="transmembrane region" description="Helical" evidence="1">
    <location>
        <begin position="31"/>
        <end position="58"/>
    </location>
</feature>
<comment type="caution">
    <text evidence="2">The sequence shown here is derived from an EMBL/GenBank/DDBJ whole genome shotgun (WGS) entry which is preliminary data.</text>
</comment>